<sequence length="258" mass="28383">MHEAQMTALAEENTVLRRRVDTLESLLRVAGCDLQAVKIVLGPWYHNSQNATPERRISSELSSELQPSTASTSQHGHDEHVARSGDTGPLPSPAGQPDVFAPYFPAEEEIPDFARPPMPLHSPTRIPHNTAMFGQSWDSLSNAGMRHTLHNAVAPLNLTTTLEGSLEALRQSIVTLSSSVDSLSRRNDIALTNETFRINEEIMSLKANMHGLRMQVHTILMDRNAQVTRRVQDSQEGSGWPPPRFSGLAQQLGSGTKL</sequence>
<accession>A0ABR3FUG9</accession>
<evidence type="ECO:0000313" key="2">
    <source>
        <dbReference type="EMBL" id="KAL0579149.1"/>
    </source>
</evidence>
<feature type="region of interest" description="Disordered" evidence="1">
    <location>
        <begin position="48"/>
        <end position="100"/>
    </location>
</feature>
<feature type="compositionally biased region" description="Polar residues" evidence="1">
    <location>
        <begin position="248"/>
        <end position="258"/>
    </location>
</feature>
<name>A0ABR3FUG9_9AGAR</name>
<reference evidence="2 3" key="1">
    <citation type="submission" date="2024-02" db="EMBL/GenBank/DDBJ databases">
        <title>A draft genome for the cacao thread blight pathogen Marasmius crinis-equi.</title>
        <authorList>
            <person name="Cohen S.P."/>
            <person name="Baruah I.K."/>
            <person name="Amoako-Attah I."/>
            <person name="Bukari Y."/>
            <person name="Meinhardt L.W."/>
            <person name="Bailey B.A."/>
        </authorList>
    </citation>
    <scope>NUCLEOTIDE SEQUENCE [LARGE SCALE GENOMIC DNA]</scope>
    <source>
        <strain evidence="2 3">GH-76</strain>
    </source>
</reference>
<dbReference type="EMBL" id="JBAHYK010000069">
    <property type="protein sequence ID" value="KAL0579149.1"/>
    <property type="molecule type" value="Genomic_DNA"/>
</dbReference>
<organism evidence="2 3">
    <name type="scientific">Marasmius crinis-equi</name>
    <dbReference type="NCBI Taxonomy" id="585013"/>
    <lineage>
        <taxon>Eukaryota</taxon>
        <taxon>Fungi</taxon>
        <taxon>Dikarya</taxon>
        <taxon>Basidiomycota</taxon>
        <taxon>Agaricomycotina</taxon>
        <taxon>Agaricomycetes</taxon>
        <taxon>Agaricomycetidae</taxon>
        <taxon>Agaricales</taxon>
        <taxon>Marasmiineae</taxon>
        <taxon>Marasmiaceae</taxon>
        <taxon>Marasmius</taxon>
    </lineage>
</organism>
<comment type="caution">
    <text evidence="2">The sequence shown here is derived from an EMBL/GenBank/DDBJ whole genome shotgun (WGS) entry which is preliminary data.</text>
</comment>
<evidence type="ECO:0000313" key="3">
    <source>
        <dbReference type="Proteomes" id="UP001465976"/>
    </source>
</evidence>
<gene>
    <name evidence="2" type="ORF">V5O48_002830</name>
</gene>
<protein>
    <submittedName>
        <fullName evidence="2">Uncharacterized protein</fullName>
    </submittedName>
</protein>
<proteinExistence type="predicted"/>
<keyword evidence="3" id="KW-1185">Reference proteome</keyword>
<feature type="region of interest" description="Disordered" evidence="1">
    <location>
        <begin position="231"/>
        <end position="258"/>
    </location>
</feature>
<dbReference type="Proteomes" id="UP001465976">
    <property type="component" value="Unassembled WGS sequence"/>
</dbReference>
<evidence type="ECO:0000256" key="1">
    <source>
        <dbReference type="SAM" id="MobiDB-lite"/>
    </source>
</evidence>